<proteinExistence type="predicted"/>
<evidence type="ECO:0000313" key="3">
    <source>
        <dbReference type="Proteomes" id="UP000280346"/>
    </source>
</evidence>
<gene>
    <name evidence="2" type="ORF">EJ913_03445</name>
</gene>
<reference evidence="2 3" key="1">
    <citation type="submission" date="2018-12" db="EMBL/GenBank/DDBJ databases">
        <authorList>
            <person name="Yang Y."/>
        </authorList>
    </citation>
    <scope>NUCLEOTIDE SEQUENCE [LARGE SCALE GENOMIC DNA]</scope>
    <source>
        <strain evidence="2 3">GSF71</strain>
    </source>
</reference>
<dbReference type="Pfam" id="PF04717">
    <property type="entry name" value="Phage_base_V"/>
    <property type="match status" value="1"/>
</dbReference>
<name>A0A3S0XDH2_9PROT</name>
<comment type="caution">
    <text evidence="2">The sequence shown here is derived from an EMBL/GenBank/DDBJ whole genome shotgun (WGS) entry which is preliminary data.</text>
</comment>
<keyword evidence="3" id="KW-1185">Reference proteome</keyword>
<protein>
    <submittedName>
        <fullName evidence="2">Phage baseplate assembly protein V</fullName>
    </submittedName>
</protein>
<evidence type="ECO:0000259" key="1">
    <source>
        <dbReference type="Pfam" id="PF04717"/>
    </source>
</evidence>
<accession>A0A3S0XDH2</accession>
<feature type="domain" description="Gp5/Type VI secretion system Vgr protein OB-fold" evidence="1">
    <location>
        <begin position="18"/>
        <end position="83"/>
    </location>
</feature>
<dbReference type="EMBL" id="RZIJ01000002">
    <property type="protein sequence ID" value="RUQ74938.1"/>
    <property type="molecule type" value="Genomic_DNA"/>
</dbReference>
<dbReference type="SUPFAM" id="SSF69255">
    <property type="entry name" value="gp5 N-terminal domain-like"/>
    <property type="match status" value="1"/>
</dbReference>
<dbReference type="OrthoDB" id="4931325at2"/>
<dbReference type="AlphaFoldDB" id="A0A3S0XDH2"/>
<organism evidence="2 3">
    <name type="scientific">Azospirillum doebereinerae</name>
    <dbReference type="NCBI Taxonomy" id="92933"/>
    <lineage>
        <taxon>Bacteria</taxon>
        <taxon>Pseudomonadati</taxon>
        <taxon>Pseudomonadota</taxon>
        <taxon>Alphaproteobacteria</taxon>
        <taxon>Rhodospirillales</taxon>
        <taxon>Azospirillaceae</taxon>
        <taxon>Azospirillum</taxon>
    </lineage>
</organism>
<evidence type="ECO:0000313" key="2">
    <source>
        <dbReference type="EMBL" id="RUQ74938.1"/>
    </source>
</evidence>
<dbReference type="Proteomes" id="UP000280346">
    <property type="component" value="Unassembled WGS sequence"/>
</dbReference>
<dbReference type="InterPro" id="IPR013046">
    <property type="entry name" value="GpV/Gp45"/>
</dbReference>
<dbReference type="NCBIfam" id="TIGR01644">
    <property type="entry name" value="phage_P2_V"/>
    <property type="match status" value="1"/>
</dbReference>
<dbReference type="Gene3D" id="2.40.50.230">
    <property type="entry name" value="Gp5 N-terminal domain"/>
    <property type="match status" value="1"/>
</dbReference>
<dbReference type="Gene3D" id="6.20.150.10">
    <property type="match status" value="1"/>
</dbReference>
<dbReference type="InterPro" id="IPR037026">
    <property type="entry name" value="Vgr_OB-fold_dom_sf"/>
</dbReference>
<dbReference type="RefSeq" id="WP_126994829.1">
    <property type="nucleotide sequence ID" value="NZ_JBNPXW010000002.1"/>
</dbReference>
<sequence>MMRAPDTDRRLSNLVHYGTVENADYAKARVRVRIGPNVTAWIPWSTSRAGGDRSWHPPEIGEQVVLVAPGGDLNQACVIGAVYQEQHPAPASKATVSRMEWEDGAWMEYDRETHGYSLNVPSSGKITLRCGASTLEIGNEGIVLKAPRIDLNP</sequence>
<dbReference type="InterPro" id="IPR006531">
    <property type="entry name" value="Gp5/Vgr_OB"/>
</dbReference>